<evidence type="ECO:0000256" key="3">
    <source>
        <dbReference type="ARBA" id="ARBA00022692"/>
    </source>
</evidence>
<feature type="transmembrane region" description="Helical" evidence="6">
    <location>
        <begin position="181"/>
        <end position="199"/>
    </location>
</feature>
<reference evidence="7" key="2">
    <citation type="submission" date="2020-09" db="EMBL/GenBank/DDBJ databases">
        <authorList>
            <person name="Sun Q."/>
            <person name="Zhou Y."/>
        </authorList>
    </citation>
    <scope>NUCLEOTIDE SEQUENCE</scope>
    <source>
        <strain evidence="7">CGMCC 1.12777</strain>
    </source>
</reference>
<comment type="caution">
    <text evidence="7">The sequence shown here is derived from an EMBL/GenBank/DDBJ whole genome shotgun (WGS) entry which is preliminary data.</text>
</comment>
<dbReference type="Proteomes" id="UP000656813">
    <property type="component" value="Unassembled WGS sequence"/>
</dbReference>
<evidence type="ECO:0000256" key="1">
    <source>
        <dbReference type="ARBA" id="ARBA00004141"/>
    </source>
</evidence>
<evidence type="ECO:0000256" key="6">
    <source>
        <dbReference type="SAM" id="Phobius"/>
    </source>
</evidence>
<accession>A0A8J3ELS7</accession>
<keyword evidence="3 6" id="KW-0812">Transmembrane</keyword>
<dbReference type="Pfam" id="PF01940">
    <property type="entry name" value="DUF92"/>
    <property type="match status" value="1"/>
</dbReference>
<evidence type="ECO:0000313" key="7">
    <source>
        <dbReference type="EMBL" id="GGH79754.1"/>
    </source>
</evidence>
<dbReference type="InterPro" id="IPR002794">
    <property type="entry name" value="DUF92_TMEM19"/>
</dbReference>
<gene>
    <name evidence="7" type="ORF">GCM10007096_15150</name>
</gene>
<feature type="transmembrane region" description="Helical" evidence="6">
    <location>
        <begin position="149"/>
        <end position="174"/>
    </location>
</feature>
<comment type="subcellular location">
    <subcellularLocation>
        <location evidence="1">Membrane</location>
        <topology evidence="1">Multi-pass membrane protein</topology>
    </subcellularLocation>
</comment>
<feature type="transmembrane region" description="Helical" evidence="6">
    <location>
        <begin position="243"/>
        <end position="264"/>
    </location>
</feature>
<name>A0A8J3ELS7_9BACL</name>
<dbReference type="AlphaFoldDB" id="A0A8J3ELS7"/>
<dbReference type="PANTHER" id="PTHR13353:SF5">
    <property type="entry name" value="TRANSMEMBRANE PROTEIN 19"/>
    <property type="match status" value="1"/>
</dbReference>
<evidence type="ECO:0008006" key="9">
    <source>
        <dbReference type="Google" id="ProtNLM"/>
    </source>
</evidence>
<organism evidence="7 8">
    <name type="scientific">Pullulanibacillus pueri</name>
    <dbReference type="NCBI Taxonomy" id="1437324"/>
    <lineage>
        <taxon>Bacteria</taxon>
        <taxon>Bacillati</taxon>
        <taxon>Bacillota</taxon>
        <taxon>Bacilli</taxon>
        <taxon>Bacillales</taxon>
        <taxon>Sporolactobacillaceae</taxon>
        <taxon>Pullulanibacillus</taxon>
    </lineage>
</organism>
<evidence type="ECO:0000256" key="4">
    <source>
        <dbReference type="ARBA" id="ARBA00022989"/>
    </source>
</evidence>
<dbReference type="EMBL" id="BMFV01000008">
    <property type="protein sequence ID" value="GGH79754.1"/>
    <property type="molecule type" value="Genomic_DNA"/>
</dbReference>
<comment type="similarity">
    <text evidence="2">Belongs to the TMEM19 family.</text>
</comment>
<protein>
    <recommendedName>
        <fullName evidence="9">DUF92 domain-containing protein</fullName>
    </recommendedName>
</protein>
<evidence type="ECO:0000313" key="8">
    <source>
        <dbReference type="Proteomes" id="UP000656813"/>
    </source>
</evidence>
<keyword evidence="5 6" id="KW-0472">Membrane</keyword>
<feature type="transmembrane region" description="Helical" evidence="6">
    <location>
        <begin position="79"/>
        <end position="102"/>
    </location>
</feature>
<evidence type="ECO:0000256" key="5">
    <source>
        <dbReference type="ARBA" id="ARBA00023136"/>
    </source>
</evidence>
<keyword evidence="4 6" id="KW-1133">Transmembrane helix</keyword>
<proteinExistence type="inferred from homology"/>
<dbReference type="PANTHER" id="PTHR13353">
    <property type="entry name" value="TRANSMEMBRANE PROTEIN 19"/>
    <property type="match status" value="1"/>
</dbReference>
<keyword evidence="8" id="KW-1185">Reference proteome</keyword>
<sequence length="265" mass="28436">MLTFILAMLCLLVVAGLAVSKRWLTVWAAIGMVIMGFFIQCAFAVQGLLVIFVFFISSNLISLINKRAGKKKTSSEQRTLYQVLANGGVPLLAALGGCLWPHPLWIAIYVVSVAEATADTWASEIGSIRGGTPYHLILRRPVPKGLSGAMTWTGSIAALIGSSLIALLSSLMFYSDQGLTLILVSFICLSVLGWLGQFIDTLLGGLLQARYQCAVCHTLTDAKDHCERVSIKVAGVSWMTNNLVNGLSSLLAGCMGSLFFFINLG</sequence>
<dbReference type="RefSeq" id="WP_188496791.1">
    <property type="nucleotide sequence ID" value="NZ_BMFV01000008.1"/>
</dbReference>
<reference evidence="7" key="1">
    <citation type="journal article" date="2014" name="Int. J. Syst. Evol. Microbiol.">
        <title>Complete genome sequence of Corynebacterium casei LMG S-19264T (=DSM 44701T), isolated from a smear-ripened cheese.</title>
        <authorList>
            <consortium name="US DOE Joint Genome Institute (JGI-PGF)"/>
            <person name="Walter F."/>
            <person name="Albersmeier A."/>
            <person name="Kalinowski J."/>
            <person name="Ruckert C."/>
        </authorList>
    </citation>
    <scope>NUCLEOTIDE SEQUENCE</scope>
    <source>
        <strain evidence="7">CGMCC 1.12777</strain>
    </source>
</reference>
<feature type="transmembrane region" description="Helical" evidence="6">
    <location>
        <begin position="28"/>
        <end position="58"/>
    </location>
</feature>
<evidence type="ECO:0000256" key="2">
    <source>
        <dbReference type="ARBA" id="ARBA00009012"/>
    </source>
</evidence>
<dbReference type="GO" id="GO:0016020">
    <property type="term" value="C:membrane"/>
    <property type="evidence" value="ECO:0007669"/>
    <property type="project" value="UniProtKB-SubCell"/>
</dbReference>